<dbReference type="Pfam" id="PF01828">
    <property type="entry name" value="Peptidase_A4"/>
    <property type="match status" value="1"/>
</dbReference>
<keyword evidence="4" id="KW-1185">Reference proteome</keyword>
<dbReference type="SUPFAM" id="SSF49899">
    <property type="entry name" value="Concanavalin A-like lectins/glucanases"/>
    <property type="match status" value="1"/>
</dbReference>
<dbReference type="PANTHER" id="PTHR37536">
    <property type="entry name" value="PUTATIVE (AFU_ORTHOLOGUE AFUA_3G02970)-RELATED"/>
    <property type="match status" value="1"/>
</dbReference>
<dbReference type="InterPro" id="IPR013320">
    <property type="entry name" value="ConA-like_dom_sf"/>
</dbReference>
<dbReference type="Gene3D" id="2.60.120.700">
    <property type="entry name" value="Peptidase G1"/>
    <property type="match status" value="1"/>
</dbReference>
<dbReference type="CDD" id="cd13426">
    <property type="entry name" value="Peptidase_G1"/>
    <property type="match status" value="1"/>
</dbReference>
<dbReference type="GO" id="GO:0006508">
    <property type="term" value="P:proteolysis"/>
    <property type="evidence" value="ECO:0007669"/>
    <property type="project" value="InterPro"/>
</dbReference>
<sequence>MRLSTLFVSSVLAVAAFALPSSKERFAARMARRANGTSHLQAVAFDPSTAPRSKYSSRPKITSANHTSFSSNWAGAVLNEGPGTWFTVQGTWEVPSPGPGPFNANFGAASSWVGIDGDTCGNAILQTGVDMIYDNGKASFQAWYEWFPAFAQDFSLLVGPGDHVTAIVEATSPTTGTAILINNSSGEEVSVQLSSASALCQQDAEWIVEDYQENGSMVPLANFGTVTFFSATAETVSGELFGTASANIFDIEQGGSVLTDSQVGVSLVTISPTFA</sequence>
<organism evidence="3 4">
    <name type="scientific">Phanerochaete sordida</name>
    <dbReference type="NCBI Taxonomy" id="48140"/>
    <lineage>
        <taxon>Eukaryota</taxon>
        <taxon>Fungi</taxon>
        <taxon>Dikarya</taxon>
        <taxon>Basidiomycota</taxon>
        <taxon>Agaricomycotina</taxon>
        <taxon>Agaricomycetes</taxon>
        <taxon>Polyporales</taxon>
        <taxon>Phanerochaetaceae</taxon>
        <taxon>Phanerochaete</taxon>
    </lineage>
</organism>
<reference evidence="3 4" key="1">
    <citation type="submission" date="2021-08" db="EMBL/GenBank/DDBJ databases">
        <title>Draft Genome Sequence of Phanerochaete sordida strain YK-624.</title>
        <authorList>
            <person name="Mori T."/>
            <person name="Dohra H."/>
            <person name="Suzuki T."/>
            <person name="Kawagishi H."/>
            <person name="Hirai H."/>
        </authorList>
    </citation>
    <scope>NUCLEOTIDE SEQUENCE [LARGE SCALE GENOMIC DNA]</scope>
    <source>
        <strain evidence="3 4">YK-624</strain>
    </source>
</reference>
<feature type="chain" id="PRO_5040276955" evidence="2">
    <location>
        <begin position="19"/>
        <end position="275"/>
    </location>
</feature>
<feature type="signal peptide" evidence="2">
    <location>
        <begin position="1"/>
        <end position="18"/>
    </location>
</feature>
<evidence type="ECO:0000256" key="2">
    <source>
        <dbReference type="SAM" id="SignalP"/>
    </source>
</evidence>
<proteinExistence type="predicted"/>
<dbReference type="InterPro" id="IPR000250">
    <property type="entry name" value="Peptidase_G1"/>
</dbReference>
<dbReference type="PRINTS" id="PR00977">
    <property type="entry name" value="SCYTLDPTASE"/>
</dbReference>
<accession>A0A9P3GMV2</accession>
<evidence type="ECO:0000313" key="3">
    <source>
        <dbReference type="EMBL" id="GJE96319.1"/>
    </source>
</evidence>
<comment type="caution">
    <text evidence="3">The sequence shown here is derived from an EMBL/GenBank/DDBJ whole genome shotgun (WGS) entry which is preliminary data.</text>
</comment>
<dbReference type="GO" id="GO:0070007">
    <property type="term" value="F:glutamic-type endopeptidase activity"/>
    <property type="evidence" value="ECO:0007669"/>
    <property type="project" value="InterPro"/>
</dbReference>
<keyword evidence="2" id="KW-0732">Signal</keyword>
<dbReference type="InterPro" id="IPR038656">
    <property type="entry name" value="Peptidase_G1_sf"/>
</dbReference>
<protein>
    <submittedName>
        <fullName evidence="3">Peptidase G1 domain-containing protein</fullName>
    </submittedName>
</protein>
<dbReference type="PANTHER" id="PTHR37536:SF1">
    <property type="entry name" value="ASPERGILLOPEPSIN, PUTAITVE (AFU_ORTHOLOGUE AFUA_7G01200)"/>
    <property type="match status" value="1"/>
</dbReference>
<dbReference type="OrthoDB" id="2862635at2759"/>
<feature type="active site" description="Proton acceptor" evidence="1">
    <location>
        <position position="209"/>
    </location>
</feature>
<evidence type="ECO:0000313" key="4">
    <source>
        <dbReference type="Proteomes" id="UP000703269"/>
    </source>
</evidence>
<gene>
    <name evidence="3" type="ORF">PsYK624_125130</name>
</gene>
<name>A0A9P3GMV2_9APHY</name>
<evidence type="ECO:0000256" key="1">
    <source>
        <dbReference type="PIRSR" id="PIRSR600250-50"/>
    </source>
</evidence>
<dbReference type="Proteomes" id="UP000703269">
    <property type="component" value="Unassembled WGS sequence"/>
</dbReference>
<dbReference type="EMBL" id="BPQB01000058">
    <property type="protein sequence ID" value="GJE96319.1"/>
    <property type="molecule type" value="Genomic_DNA"/>
</dbReference>
<dbReference type="AlphaFoldDB" id="A0A9P3GMV2"/>